<dbReference type="RefSeq" id="WP_317715052.1">
    <property type="nucleotide sequence ID" value="NZ_JAWLUM010000015.1"/>
</dbReference>
<dbReference type="Proteomes" id="UP001185792">
    <property type="component" value="Unassembled WGS sequence"/>
</dbReference>
<name>A0ABU4F125_WILMA</name>
<comment type="caution">
    <text evidence="4">The sequence shown here is derived from an EMBL/GenBank/DDBJ whole genome shotgun (WGS) entry which is preliminary data.</text>
</comment>
<accession>A0ABU4F125</accession>
<sequence>MNKIFVGVDVGKEVHWACCLDSAGDILMSRRVFNDETDIRALINEVEVLGAGEIAWTVDLIAVEASLLLAVLHGFDHKVRYLPGSAVHRASAGYRGNGKTDAKDARVIADQSRMRSDLVQLQPDDTLVREMRILITRRADVVADRIRTINQLRQQLTSVCPALERAAKVADHHGWLILLRRYQDPKAIRRAGVSRLTTMLTNAGLRATTAQKIAEAAVDAAKAQTVKLPAADLAAELVAELAQEVSRLNALLTELDAKIDARFRQHPLAHIVISLPGMGPRLGAEFLAAIGNINSFASANHLASYAGLAPVSHDSGKAVGRHRRPLGMFAGMYVLTALLHTVLGLSPTQIGLAFLPFAVGAVVATWALPRVRPRLPVAVVLAVGLMLTAAAVATFVALEPSSRYSTHVLPAMLLLAGYARAGHHLPRDEHASLADLGHTQRDVEVVEDAVLVEQDRADLNSWFSEYRPLTGSHARDGSQKMRCSTRIVRTLATDLRACSCMPRAS</sequence>
<feature type="transmembrane region" description="Helical" evidence="1">
    <location>
        <begin position="375"/>
        <end position="398"/>
    </location>
</feature>
<keyword evidence="1" id="KW-1133">Transmembrane helix</keyword>
<dbReference type="Gene3D" id="1.20.1250.20">
    <property type="entry name" value="MFS general substrate transporter like domains"/>
    <property type="match status" value="1"/>
</dbReference>
<feature type="domain" description="Transposase IS116/IS110/IS902 C-terminal" evidence="3">
    <location>
        <begin position="270"/>
        <end position="323"/>
    </location>
</feature>
<dbReference type="Pfam" id="PF01548">
    <property type="entry name" value="DEDD_Tnp_IS110"/>
    <property type="match status" value="1"/>
</dbReference>
<dbReference type="PANTHER" id="PTHR33055:SF3">
    <property type="entry name" value="PUTATIVE TRANSPOSASE FOR IS117-RELATED"/>
    <property type="match status" value="1"/>
</dbReference>
<proteinExistence type="predicted"/>
<dbReference type="SUPFAM" id="SSF103473">
    <property type="entry name" value="MFS general substrate transporter"/>
    <property type="match status" value="1"/>
</dbReference>
<dbReference type="InterPro" id="IPR047650">
    <property type="entry name" value="Transpos_IS110"/>
</dbReference>
<gene>
    <name evidence="4" type="ORF">R4198_26325</name>
</gene>
<feature type="transmembrane region" description="Helical" evidence="1">
    <location>
        <begin position="349"/>
        <end position="368"/>
    </location>
</feature>
<dbReference type="EMBL" id="JAWLUM010000015">
    <property type="protein sequence ID" value="MDV7137213.1"/>
    <property type="molecule type" value="Genomic_DNA"/>
</dbReference>
<dbReference type="Pfam" id="PF02371">
    <property type="entry name" value="Transposase_20"/>
    <property type="match status" value="1"/>
</dbReference>
<organism evidence="4 5">
    <name type="scientific">Williamsia marianensis</name>
    <dbReference type="NCBI Taxonomy" id="85044"/>
    <lineage>
        <taxon>Bacteria</taxon>
        <taxon>Bacillati</taxon>
        <taxon>Actinomycetota</taxon>
        <taxon>Actinomycetes</taxon>
        <taxon>Mycobacteriales</taxon>
        <taxon>Nocardiaceae</taxon>
        <taxon>Williamsia</taxon>
    </lineage>
</organism>
<feature type="transmembrane region" description="Helical" evidence="1">
    <location>
        <begin position="326"/>
        <end position="343"/>
    </location>
</feature>
<keyword evidence="5" id="KW-1185">Reference proteome</keyword>
<keyword evidence="1" id="KW-0472">Membrane</keyword>
<dbReference type="InterPro" id="IPR003346">
    <property type="entry name" value="Transposase_20"/>
</dbReference>
<protein>
    <submittedName>
        <fullName evidence="4">IS110 family transposase</fullName>
    </submittedName>
</protein>
<evidence type="ECO:0000313" key="4">
    <source>
        <dbReference type="EMBL" id="MDV7137213.1"/>
    </source>
</evidence>
<reference evidence="4 5" key="1">
    <citation type="submission" date="2023-10" db="EMBL/GenBank/DDBJ databases">
        <title>Development of a sustainable strategy for remediation of hydrocarbon-contaminated territories based on the waste exchange concept.</title>
        <authorList>
            <person name="Krivoruchko A."/>
        </authorList>
    </citation>
    <scope>NUCLEOTIDE SEQUENCE [LARGE SCALE GENOMIC DNA]</scope>
    <source>
        <strain evidence="4 5">IEGM 1236</strain>
    </source>
</reference>
<evidence type="ECO:0000313" key="5">
    <source>
        <dbReference type="Proteomes" id="UP001185792"/>
    </source>
</evidence>
<keyword evidence="1" id="KW-0812">Transmembrane</keyword>
<dbReference type="InterPro" id="IPR036259">
    <property type="entry name" value="MFS_trans_sf"/>
</dbReference>
<evidence type="ECO:0000256" key="1">
    <source>
        <dbReference type="SAM" id="Phobius"/>
    </source>
</evidence>
<dbReference type="InterPro" id="IPR002525">
    <property type="entry name" value="Transp_IS110-like_N"/>
</dbReference>
<dbReference type="NCBIfam" id="NF033542">
    <property type="entry name" value="transpos_IS110"/>
    <property type="match status" value="1"/>
</dbReference>
<evidence type="ECO:0000259" key="3">
    <source>
        <dbReference type="Pfam" id="PF02371"/>
    </source>
</evidence>
<dbReference type="PANTHER" id="PTHR33055">
    <property type="entry name" value="TRANSPOSASE FOR INSERTION SEQUENCE ELEMENT IS1111A"/>
    <property type="match status" value="1"/>
</dbReference>
<evidence type="ECO:0000259" key="2">
    <source>
        <dbReference type="Pfam" id="PF01548"/>
    </source>
</evidence>
<feature type="domain" description="Transposase IS110-like N-terminal" evidence="2">
    <location>
        <begin position="6"/>
        <end position="161"/>
    </location>
</feature>